<comment type="caution">
    <text evidence="4">The sequence shown here is derived from an EMBL/GenBank/DDBJ whole genome shotgun (WGS) entry which is preliminary data.</text>
</comment>
<feature type="region of interest" description="Disordered" evidence="2">
    <location>
        <begin position="1"/>
        <end position="21"/>
    </location>
</feature>
<keyword evidence="4" id="KW-0540">Nuclease</keyword>
<name>A0A928ZRB6_LEPEC</name>
<dbReference type="PANTHER" id="PTHR33352">
    <property type="entry name" value="SLR1095 PROTEIN"/>
    <property type="match status" value="1"/>
</dbReference>
<evidence type="ECO:0000256" key="2">
    <source>
        <dbReference type="SAM" id="MobiDB-lite"/>
    </source>
</evidence>
<proteinExistence type="predicted"/>
<evidence type="ECO:0000313" key="5">
    <source>
        <dbReference type="Proteomes" id="UP000615026"/>
    </source>
</evidence>
<dbReference type="EMBL" id="JADEXP010000079">
    <property type="protein sequence ID" value="MBE9067165.1"/>
    <property type="molecule type" value="Genomic_DNA"/>
</dbReference>
<dbReference type="Proteomes" id="UP000615026">
    <property type="component" value="Unassembled WGS sequence"/>
</dbReference>
<dbReference type="GO" id="GO:0004519">
    <property type="term" value="F:endonuclease activity"/>
    <property type="evidence" value="ECO:0007669"/>
    <property type="project" value="UniProtKB-KW"/>
</dbReference>
<keyword evidence="1" id="KW-0175">Coiled coil</keyword>
<gene>
    <name evidence="4" type="ORF">IQ260_10905</name>
</gene>
<dbReference type="Pfam" id="PF05685">
    <property type="entry name" value="Uma2"/>
    <property type="match status" value="1"/>
</dbReference>
<keyword evidence="4" id="KW-0378">Hydrolase</keyword>
<accession>A0A928ZRB6</accession>
<dbReference type="InterPro" id="IPR008538">
    <property type="entry name" value="Uma2"/>
</dbReference>
<protein>
    <submittedName>
        <fullName evidence="4">Uma2 family endonuclease</fullName>
    </submittedName>
</protein>
<dbReference type="PANTHER" id="PTHR33352:SF3">
    <property type="entry name" value="SLR1612 PROTEIN"/>
    <property type="match status" value="1"/>
</dbReference>
<feature type="domain" description="Putative restriction endonuclease" evidence="3">
    <location>
        <begin position="35"/>
        <end position="208"/>
    </location>
</feature>
<reference evidence="4" key="1">
    <citation type="submission" date="2020-10" db="EMBL/GenBank/DDBJ databases">
        <authorList>
            <person name="Castelo-Branco R."/>
            <person name="Eusebio N."/>
            <person name="Adriana R."/>
            <person name="Vieira A."/>
            <person name="Brugerolle De Fraissinette N."/>
            <person name="Rezende De Castro R."/>
            <person name="Schneider M.P."/>
            <person name="Vasconcelos V."/>
            <person name="Leao P.N."/>
        </authorList>
    </citation>
    <scope>NUCLEOTIDE SEQUENCE</scope>
    <source>
        <strain evidence="4">LEGE 11479</strain>
    </source>
</reference>
<evidence type="ECO:0000313" key="4">
    <source>
        <dbReference type="EMBL" id="MBE9067165.1"/>
    </source>
</evidence>
<feature type="region of interest" description="Disordered" evidence="2">
    <location>
        <begin position="136"/>
        <end position="160"/>
    </location>
</feature>
<evidence type="ECO:0000259" key="3">
    <source>
        <dbReference type="Pfam" id="PF05685"/>
    </source>
</evidence>
<dbReference type="AlphaFoldDB" id="A0A928ZRB6"/>
<dbReference type="CDD" id="cd06260">
    <property type="entry name" value="DUF820-like"/>
    <property type="match status" value="1"/>
</dbReference>
<feature type="coiled-coil region" evidence="1">
    <location>
        <begin position="246"/>
        <end position="280"/>
    </location>
</feature>
<evidence type="ECO:0000256" key="1">
    <source>
        <dbReference type="SAM" id="Coils"/>
    </source>
</evidence>
<organism evidence="4 5">
    <name type="scientific">Leptolyngbya cf. ectocarpi LEGE 11479</name>
    <dbReference type="NCBI Taxonomy" id="1828722"/>
    <lineage>
        <taxon>Bacteria</taxon>
        <taxon>Bacillati</taxon>
        <taxon>Cyanobacteriota</taxon>
        <taxon>Cyanophyceae</taxon>
        <taxon>Leptolyngbyales</taxon>
        <taxon>Leptolyngbyaceae</taxon>
        <taxon>Leptolyngbya group</taxon>
        <taxon>Leptolyngbya</taxon>
    </lineage>
</organism>
<sequence length="284" mass="32828">MNLPTGHSIPQMQPPLSPRKTLPTMYDLPSEFPEEPGLPDEFHDYQPQLLSRTLSLETCAADNRFTGTDINVYYDVHHPLWHKRPDWFLALNVPRLYDGHDLRQSYVVWQEGQSPTIVVEFLSPRTEKEDLGRFYGESDLVPDSSPEIPEQPKNGAKPKPPGKFTVYEQCLRVPHYLVYSRYTQRLRYFKLIGTRYAEQSVQVETPMVWLDELGIGLGLWNGYFEGLPGPWLRWCDADGNWYWTDTEQAEAAKEQAEAATEQAMEQAERLAQRLRELGIDPESL</sequence>
<keyword evidence="4" id="KW-0255">Endonuclease</keyword>
<dbReference type="RefSeq" id="WP_193993132.1">
    <property type="nucleotide sequence ID" value="NZ_JADEXP010000079.1"/>
</dbReference>
<keyword evidence="5" id="KW-1185">Reference proteome</keyword>